<sequence>MSFHGESRSPSTPSLVGSSSGMLMNGSAANTPIAAATGGGAANFNATVLGNGMNSISSNGSGGAVSSPSHYSTSTVDSVDAYQQQQQLQLHQQQLMHQYQQHQQQQMLHQKQQLLQQQTPSRPSHSRTSSFTPSIASSQGIMSLTIAPSPAQHGQATVHGQLTPQSLSHSTHHYSQGPANGAAGSMGAGSMLLSTPNGNGNNSYGNNTNSLMLALATPTINGMMSPQLTASASGSTNGELLVDDAGPSGSLTVYTTPPSEKLYCGMCGKIFTDPVIAQCGHTFCRHCVEHAPAGRGCPTHKMQLSKSVLLPNLTVSEQIGDLLIYCRYRLKRLAHSVNFGLQSVNGDTSSADAISIASTTNGDPAGATYELDDAGCPLTVKLSQRHDHESTCDYAPTRCPNSTQCPIVLKRDLETHLQICEHTPCAHRARGCPFKGAAAQVKLHLASCRYESIKELLKTSEDQILTLTQALHNREEELSFMRTMLAKVSEKMEQLSITVERRLDLVDKNMLKVAGESADMLRQLNDVKGEVLARMGVVDEIEFITTNTFKCKGTFVGHQGPVWALVVYKDLLFSGSSDETIKVWSATEFKCKNTLTGDKAHKGIVHALCIHAHKLYSGSSDSTIKVWDLDTLELLDSLDGHDSPVCTLAIANDMLFSGSHKVIKVWDLGTHKHMKDLTGLNHWARALVATETYLYSGSYKTIFIHSLETLECVRVLNTHGGSVYSLAVTDRHIICGTYENSIHVWDVNNYSDVAVLSGHLGAVYALAVLSTRNSARLFSGSYDNTIRVWNLENFQCVQTLIRHGSSVDTLAASKGRVFSGAADNTIKVWQ</sequence>
<keyword evidence="5 6" id="KW-0862">Zinc</keyword>
<organism evidence="11 12">
    <name type="scientific">Capsaspora owczarzaki (strain ATCC 30864)</name>
    <dbReference type="NCBI Taxonomy" id="595528"/>
    <lineage>
        <taxon>Eukaryota</taxon>
        <taxon>Filasterea</taxon>
        <taxon>Capsaspora</taxon>
    </lineage>
</organism>
<dbReference type="SUPFAM" id="SSF50978">
    <property type="entry name" value="WD40 repeat-like"/>
    <property type="match status" value="1"/>
</dbReference>
<evidence type="ECO:0000256" key="4">
    <source>
        <dbReference type="ARBA" id="ARBA00022771"/>
    </source>
</evidence>
<dbReference type="InterPro" id="IPR001293">
    <property type="entry name" value="Znf_TRAF"/>
</dbReference>
<dbReference type="STRING" id="595528.A0A0D2VU97"/>
<feature type="domain" description="TRAF-type" evidence="10">
    <location>
        <begin position="388"/>
        <end position="458"/>
    </location>
</feature>
<feature type="compositionally biased region" description="Low complexity" evidence="8">
    <location>
        <begin position="181"/>
        <end position="194"/>
    </location>
</feature>
<evidence type="ECO:0000259" key="10">
    <source>
        <dbReference type="PROSITE" id="PS50145"/>
    </source>
</evidence>
<dbReference type="SMART" id="SM00320">
    <property type="entry name" value="WD40"/>
    <property type="match status" value="6"/>
</dbReference>
<dbReference type="SUPFAM" id="SSF49599">
    <property type="entry name" value="TRAF domain-like"/>
    <property type="match status" value="1"/>
</dbReference>
<dbReference type="GO" id="GO:0007219">
    <property type="term" value="P:Notch signaling pathway"/>
    <property type="evidence" value="ECO:0007669"/>
    <property type="project" value="TreeGrafter"/>
</dbReference>
<dbReference type="Proteomes" id="UP000008743">
    <property type="component" value="Unassembled WGS sequence"/>
</dbReference>
<keyword evidence="4 6" id="KW-0863">Zinc-finger</keyword>
<dbReference type="Gene3D" id="3.30.40.10">
    <property type="entry name" value="Zinc/RING finger domain, C3HC4 (zinc finger)"/>
    <property type="match status" value="2"/>
</dbReference>
<dbReference type="InterPro" id="IPR036322">
    <property type="entry name" value="WD40_repeat_dom_sf"/>
</dbReference>
<keyword evidence="11" id="KW-0675">Receptor</keyword>
<dbReference type="InterPro" id="IPR001841">
    <property type="entry name" value="Znf_RING"/>
</dbReference>
<protein>
    <submittedName>
        <fullName evidence="11">Tnf receptor-associated factor 7</fullName>
    </submittedName>
</protein>
<evidence type="ECO:0000256" key="6">
    <source>
        <dbReference type="PROSITE-ProRule" id="PRU00207"/>
    </source>
</evidence>
<dbReference type="eggNOG" id="KOG0297">
    <property type="taxonomic scope" value="Eukaryota"/>
</dbReference>
<evidence type="ECO:0000256" key="2">
    <source>
        <dbReference type="ARBA" id="ARBA00022723"/>
    </source>
</evidence>
<feature type="region of interest" description="Disordered" evidence="8">
    <location>
        <begin position="165"/>
        <end position="194"/>
    </location>
</feature>
<dbReference type="Pfam" id="PF23754">
    <property type="entry name" value="Beta-prop_IP5PC_F"/>
    <property type="match status" value="1"/>
</dbReference>
<feature type="compositionally biased region" description="Low complexity" evidence="8">
    <location>
        <begin position="101"/>
        <end position="134"/>
    </location>
</feature>
<dbReference type="InterPro" id="IPR017907">
    <property type="entry name" value="Znf_RING_CS"/>
</dbReference>
<dbReference type="InterPro" id="IPR013083">
    <property type="entry name" value="Znf_RING/FYVE/PHD"/>
</dbReference>
<keyword evidence="1 7" id="KW-0853">WD repeat</keyword>
<gene>
    <name evidence="11" type="ORF">CAOG_005478</name>
</gene>
<dbReference type="InterPro" id="IPR015943">
    <property type="entry name" value="WD40/YVTN_repeat-like_dom_sf"/>
</dbReference>
<dbReference type="PANTHER" id="PTHR19848:SF6">
    <property type="entry name" value="E3 UBIQUITIN-PROTEIN LIGASE TRAF7"/>
    <property type="match status" value="1"/>
</dbReference>
<keyword evidence="2 6" id="KW-0479">Metal-binding</keyword>
<dbReference type="PROSITE" id="PS50145">
    <property type="entry name" value="ZF_TRAF"/>
    <property type="match status" value="1"/>
</dbReference>
<evidence type="ECO:0000259" key="9">
    <source>
        <dbReference type="PROSITE" id="PS50089"/>
    </source>
</evidence>
<accession>A0A0D2VU97</accession>
<feature type="repeat" description="WD" evidence="7">
    <location>
        <begin position="800"/>
        <end position="830"/>
    </location>
</feature>
<feature type="zinc finger region" description="TRAF-type" evidence="6">
    <location>
        <begin position="388"/>
        <end position="458"/>
    </location>
</feature>
<dbReference type="CDD" id="cd16644">
    <property type="entry name" value="mRING-HC-C3HC3D_TRAF7"/>
    <property type="match status" value="1"/>
</dbReference>
<dbReference type="InParanoid" id="A0A0D2VU97"/>
<evidence type="ECO:0000313" key="12">
    <source>
        <dbReference type="Proteomes" id="UP000008743"/>
    </source>
</evidence>
<feature type="repeat" description="WD" evidence="7">
    <location>
        <begin position="756"/>
        <end position="799"/>
    </location>
</feature>
<name>A0A0D2VU97_CAPO3</name>
<dbReference type="GO" id="GO:0008270">
    <property type="term" value="F:zinc ion binding"/>
    <property type="evidence" value="ECO:0007669"/>
    <property type="project" value="UniProtKB-KW"/>
</dbReference>
<feature type="repeat" description="WD" evidence="7">
    <location>
        <begin position="555"/>
        <end position="594"/>
    </location>
</feature>
<dbReference type="OrthoDB" id="674604at2759"/>
<feature type="region of interest" description="Disordered" evidence="8">
    <location>
        <begin position="101"/>
        <end position="135"/>
    </location>
</feature>
<dbReference type="Pfam" id="PF13445">
    <property type="entry name" value="zf-RING_UBOX"/>
    <property type="match status" value="1"/>
</dbReference>
<dbReference type="eggNOG" id="KOG0274">
    <property type="taxonomic scope" value="Eukaryota"/>
</dbReference>
<dbReference type="Pfam" id="PF00400">
    <property type="entry name" value="WD40"/>
    <property type="match status" value="3"/>
</dbReference>
<feature type="compositionally biased region" description="Polar residues" evidence="8">
    <location>
        <begin position="165"/>
        <end position="178"/>
    </location>
</feature>
<dbReference type="PhylomeDB" id="A0A0D2VU97"/>
<dbReference type="PROSITE" id="PS50294">
    <property type="entry name" value="WD_REPEATS_REGION"/>
    <property type="match status" value="4"/>
</dbReference>
<dbReference type="InterPro" id="IPR020472">
    <property type="entry name" value="WD40_PAC1"/>
</dbReference>
<dbReference type="EMBL" id="KE346368">
    <property type="protein sequence ID" value="KJE94942.1"/>
    <property type="molecule type" value="Genomic_DNA"/>
</dbReference>
<proteinExistence type="predicted"/>
<dbReference type="GO" id="GO:0005730">
    <property type="term" value="C:nucleolus"/>
    <property type="evidence" value="ECO:0007669"/>
    <property type="project" value="TreeGrafter"/>
</dbReference>
<evidence type="ECO:0000313" key="11">
    <source>
        <dbReference type="EMBL" id="KJE94942.1"/>
    </source>
</evidence>
<dbReference type="Gene3D" id="2.130.10.10">
    <property type="entry name" value="YVTN repeat-like/Quinoprotein amine dehydrogenase"/>
    <property type="match status" value="2"/>
</dbReference>
<feature type="region of interest" description="Disordered" evidence="8">
    <location>
        <begin position="58"/>
        <end position="77"/>
    </location>
</feature>
<feature type="repeat" description="WD" evidence="7">
    <location>
        <begin position="716"/>
        <end position="755"/>
    </location>
</feature>
<dbReference type="PROSITE" id="PS50089">
    <property type="entry name" value="ZF_RING_2"/>
    <property type="match status" value="1"/>
</dbReference>
<keyword evidence="12" id="KW-1185">Reference proteome</keyword>
<feature type="domain" description="RING-type" evidence="9">
    <location>
        <begin position="264"/>
        <end position="301"/>
    </location>
</feature>
<evidence type="ECO:0000256" key="3">
    <source>
        <dbReference type="ARBA" id="ARBA00022737"/>
    </source>
</evidence>
<feature type="repeat" description="WD" evidence="7">
    <location>
        <begin position="598"/>
        <end position="637"/>
    </location>
</feature>
<keyword evidence="3" id="KW-0677">Repeat</keyword>
<dbReference type="SUPFAM" id="SSF57850">
    <property type="entry name" value="RING/U-box"/>
    <property type="match status" value="1"/>
</dbReference>
<dbReference type="RefSeq" id="XP_004346151.2">
    <property type="nucleotide sequence ID" value="XM_004346101.2"/>
</dbReference>
<dbReference type="PANTHER" id="PTHR19848">
    <property type="entry name" value="WD40 REPEAT PROTEIN"/>
    <property type="match status" value="1"/>
</dbReference>
<dbReference type="PROSITE" id="PS00518">
    <property type="entry name" value="ZF_RING_1"/>
    <property type="match status" value="1"/>
</dbReference>
<dbReference type="CDD" id="cd00200">
    <property type="entry name" value="WD40"/>
    <property type="match status" value="1"/>
</dbReference>
<reference evidence="12" key="1">
    <citation type="submission" date="2011-02" db="EMBL/GenBank/DDBJ databases">
        <title>The Genome Sequence of Capsaspora owczarzaki ATCC 30864.</title>
        <authorList>
            <person name="Russ C."/>
            <person name="Cuomo C."/>
            <person name="Burger G."/>
            <person name="Gray M.W."/>
            <person name="Holland P.W.H."/>
            <person name="King N."/>
            <person name="Lang F.B.F."/>
            <person name="Roger A.J."/>
            <person name="Ruiz-Trillo I."/>
            <person name="Young S.K."/>
            <person name="Zeng Q."/>
            <person name="Gargeya S."/>
            <person name="Alvarado L."/>
            <person name="Berlin A."/>
            <person name="Chapman S.B."/>
            <person name="Chen Z."/>
            <person name="Freedman E."/>
            <person name="Gellesch M."/>
            <person name="Goldberg J."/>
            <person name="Griggs A."/>
            <person name="Gujja S."/>
            <person name="Heilman E."/>
            <person name="Heiman D."/>
            <person name="Howarth C."/>
            <person name="Mehta T."/>
            <person name="Neiman D."/>
            <person name="Pearson M."/>
            <person name="Roberts A."/>
            <person name="Saif S."/>
            <person name="Shea T."/>
            <person name="Shenoy N."/>
            <person name="Sisk P."/>
            <person name="Stolte C."/>
            <person name="Sykes S."/>
            <person name="White J."/>
            <person name="Yandava C."/>
            <person name="Haas B."/>
            <person name="Nusbaum C."/>
            <person name="Birren B."/>
        </authorList>
    </citation>
    <scope>NUCLEOTIDE SEQUENCE</scope>
    <source>
        <strain evidence="12">ATCC 30864</strain>
    </source>
</reference>
<dbReference type="InterPro" id="IPR056454">
    <property type="entry name" value="Beta-prop_IP5PC_F"/>
</dbReference>
<evidence type="ECO:0000256" key="1">
    <source>
        <dbReference type="ARBA" id="ARBA00022574"/>
    </source>
</evidence>
<dbReference type="InterPro" id="IPR001680">
    <property type="entry name" value="WD40_rpt"/>
</dbReference>
<dbReference type="AlphaFoldDB" id="A0A0D2VU97"/>
<dbReference type="PROSITE" id="PS50082">
    <property type="entry name" value="WD_REPEATS_2"/>
    <property type="match status" value="6"/>
</dbReference>
<dbReference type="PROSITE" id="PS00678">
    <property type="entry name" value="WD_REPEATS_1"/>
    <property type="match status" value="2"/>
</dbReference>
<evidence type="ECO:0000256" key="7">
    <source>
        <dbReference type="PROSITE-ProRule" id="PRU00221"/>
    </source>
</evidence>
<feature type="compositionally biased region" description="Low complexity" evidence="8">
    <location>
        <begin position="58"/>
        <end position="69"/>
    </location>
</feature>
<dbReference type="InterPro" id="IPR019775">
    <property type="entry name" value="WD40_repeat_CS"/>
</dbReference>
<dbReference type="PRINTS" id="PR00320">
    <property type="entry name" value="GPROTEINBRPT"/>
</dbReference>
<feature type="repeat" description="WD" evidence="7">
    <location>
        <begin position="638"/>
        <end position="676"/>
    </location>
</feature>
<evidence type="ECO:0000256" key="8">
    <source>
        <dbReference type="SAM" id="MobiDB-lite"/>
    </source>
</evidence>
<dbReference type="GO" id="GO:0000027">
    <property type="term" value="P:ribosomal large subunit assembly"/>
    <property type="evidence" value="ECO:0007669"/>
    <property type="project" value="TreeGrafter"/>
</dbReference>
<dbReference type="InterPro" id="IPR027370">
    <property type="entry name" value="Znf-RING_euk"/>
</dbReference>
<evidence type="ECO:0000256" key="5">
    <source>
        <dbReference type="ARBA" id="ARBA00022833"/>
    </source>
</evidence>